<name>A0A7R9UFG9_9STRA</name>
<evidence type="ECO:0000256" key="1">
    <source>
        <dbReference type="SAM" id="Phobius"/>
    </source>
</evidence>
<proteinExistence type="predicted"/>
<sequence>MQTNRQCWAVAVLLFVFRQRVACFSSVRPLRCDRHCEAARSQPRFLRLVLLGAADEPESGFSVPFNSSVPALEASEEVLPAADRFAAPQPLGGELESEFSGIELGISGDIVVVLPALIIGVLGLISLFYVWTYEGSFETVEWENVVDVSGM</sequence>
<dbReference type="AlphaFoldDB" id="A0A7R9UFG9"/>
<keyword evidence="1" id="KW-0812">Transmembrane</keyword>
<keyword evidence="1" id="KW-1133">Transmembrane helix</keyword>
<organism evidence="3">
    <name type="scientific">Pinguiococcus pyrenoidosus</name>
    <dbReference type="NCBI Taxonomy" id="172671"/>
    <lineage>
        <taxon>Eukaryota</taxon>
        <taxon>Sar</taxon>
        <taxon>Stramenopiles</taxon>
        <taxon>Ochrophyta</taxon>
        <taxon>Pinguiophyceae</taxon>
        <taxon>Pinguiochrysidales</taxon>
        <taxon>Pinguiochrysidaceae</taxon>
        <taxon>Pinguiococcus</taxon>
    </lineage>
</organism>
<protein>
    <submittedName>
        <fullName evidence="3">Uncharacterized protein</fullName>
    </submittedName>
</protein>
<accession>A0A7R9UFG9</accession>
<feature type="chain" id="PRO_5031528615" evidence="2">
    <location>
        <begin position="24"/>
        <end position="151"/>
    </location>
</feature>
<keyword evidence="2" id="KW-0732">Signal</keyword>
<reference evidence="3" key="1">
    <citation type="submission" date="2021-01" db="EMBL/GenBank/DDBJ databases">
        <authorList>
            <person name="Corre E."/>
            <person name="Pelletier E."/>
            <person name="Niang G."/>
            <person name="Scheremetjew M."/>
            <person name="Finn R."/>
            <person name="Kale V."/>
            <person name="Holt S."/>
            <person name="Cochrane G."/>
            <person name="Meng A."/>
            <person name="Brown T."/>
            <person name="Cohen L."/>
        </authorList>
    </citation>
    <scope>NUCLEOTIDE SEQUENCE</scope>
    <source>
        <strain evidence="3">CCMP2078</strain>
    </source>
</reference>
<keyword evidence="1" id="KW-0472">Membrane</keyword>
<evidence type="ECO:0000313" key="3">
    <source>
        <dbReference type="EMBL" id="CAD8263226.1"/>
    </source>
</evidence>
<evidence type="ECO:0000256" key="2">
    <source>
        <dbReference type="SAM" id="SignalP"/>
    </source>
</evidence>
<feature type="signal peptide" evidence="2">
    <location>
        <begin position="1"/>
        <end position="23"/>
    </location>
</feature>
<dbReference type="EMBL" id="HBEA01016679">
    <property type="protein sequence ID" value="CAD8263226.1"/>
    <property type="molecule type" value="Transcribed_RNA"/>
</dbReference>
<feature type="transmembrane region" description="Helical" evidence="1">
    <location>
        <begin position="110"/>
        <end position="131"/>
    </location>
</feature>
<gene>
    <name evidence="3" type="ORF">PPYR1160_LOCUS12728</name>
</gene>